<dbReference type="AlphaFoldDB" id="D4AYY5"/>
<dbReference type="PRINTS" id="PR00891">
    <property type="entry name" value="RABGDIREP"/>
</dbReference>
<accession>D4AYY5</accession>
<dbReference type="Gene3D" id="3.30.519.10">
    <property type="entry name" value="Guanine Nucleotide Dissociation Inhibitor, domain 2"/>
    <property type="match status" value="1"/>
</dbReference>
<dbReference type="GO" id="GO:0015031">
    <property type="term" value="P:protein transport"/>
    <property type="evidence" value="ECO:0007669"/>
    <property type="project" value="InterPro"/>
</dbReference>
<dbReference type="GO" id="GO:0005737">
    <property type="term" value="C:cytoplasm"/>
    <property type="evidence" value="ECO:0007669"/>
    <property type="project" value="TreeGrafter"/>
</dbReference>
<dbReference type="PRINTS" id="PR00892">
    <property type="entry name" value="RABGDI"/>
</dbReference>
<reference evidence="4" key="1">
    <citation type="journal article" date="2011" name="Genome Biol.">
        <title>Comparative and functional genomics provide insights into the pathogenicity of dermatophytic fungi.</title>
        <authorList>
            <person name="Burmester A."/>
            <person name="Shelest E."/>
            <person name="Gloeckner G."/>
            <person name="Heddergott C."/>
            <person name="Schindler S."/>
            <person name="Staib P."/>
            <person name="Heidel A."/>
            <person name="Felder M."/>
            <person name="Petzold A."/>
            <person name="Szafranski K."/>
            <person name="Feuermann M."/>
            <person name="Pedruzzi I."/>
            <person name="Priebe S."/>
            <person name="Groth M."/>
            <person name="Winkler R."/>
            <person name="Li W."/>
            <person name="Kniemeyer O."/>
            <person name="Schroeckh V."/>
            <person name="Hertweck C."/>
            <person name="Hube B."/>
            <person name="White T.C."/>
            <person name="Platzer M."/>
            <person name="Guthke R."/>
            <person name="Heitman J."/>
            <person name="Woestemeyer J."/>
            <person name="Zipfel P.F."/>
            <person name="Monod M."/>
            <person name="Brakhage A.A."/>
        </authorList>
    </citation>
    <scope>NUCLEOTIDE SEQUENCE [LARGE SCALE GENOMIC DNA]</scope>
    <source>
        <strain evidence="4">ATCC MYA-4681 / CBS 112371</strain>
    </source>
</reference>
<dbReference type="eggNOG" id="KOG1439">
    <property type="taxonomic scope" value="Eukaryota"/>
</dbReference>
<proteinExistence type="inferred from homology"/>
<evidence type="ECO:0000313" key="3">
    <source>
        <dbReference type="EMBL" id="EFE31805.1"/>
    </source>
</evidence>
<comment type="similarity">
    <text evidence="1 2">Belongs to the Rab GDI family.</text>
</comment>
<dbReference type="PANTHER" id="PTHR11787">
    <property type="entry name" value="RAB GDP-DISSOCIATION INHIBITOR"/>
    <property type="match status" value="1"/>
</dbReference>
<dbReference type="GO" id="GO:0016192">
    <property type="term" value="P:vesicle-mediated transport"/>
    <property type="evidence" value="ECO:0007669"/>
    <property type="project" value="TreeGrafter"/>
</dbReference>
<organism evidence="3 4">
    <name type="scientific">Arthroderma benhamiae (strain ATCC MYA-4681 / CBS 112371)</name>
    <name type="common">Trichophyton mentagrophytes</name>
    <dbReference type="NCBI Taxonomy" id="663331"/>
    <lineage>
        <taxon>Eukaryota</taxon>
        <taxon>Fungi</taxon>
        <taxon>Dikarya</taxon>
        <taxon>Ascomycota</taxon>
        <taxon>Pezizomycotina</taxon>
        <taxon>Eurotiomycetes</taxon>
        <taxon>Eurotiomycetidae</taxon>
        <taxon>Onygenales</taxon>
        <taxon>Arthrodermataceae</taxon>
        <taxon>Trichophyton</taxon>
    </lineage>
</organism>
<protein>
    <recommendedName>
        <fullName evidence="2">Rab GDP dissociation inhibitor</fullName>
    </recommendedName>
</protein>
<dbReference type="EMBL" id="ABSU01000019">
    <property type="protein sequence ID" value="EFE31805.1"/>
    <property type="molecule type" value="Genomic_DNA"/>
</dbReference>
<dbReference type="GO" id="GO:0007264">
    <property type="term" value="P:small GTPase-mediated signal transduction"/>
    <property type="evidence" value="ECO:0007669"/>
    <property type="project" value="InterPro"/>
</dbReference>
<evidence type="ECO:0000256" key="1">
    <source>
        <dbReference type="ARBA" id="ARBA00005593"/>
    </source>
</evidence>
<dbReference type="STRING" id="663331.D4AYY5"/>
<name>D4AYY5_ARTBC</name>
<dbReference type="HOGENOM" id="CLU_021695_0_1_1"/>
<dbReference type="Gene3D" id="1.10.405.10">
    <property type="entry name" value="Guanine Nucleotide Dissociation Inhibitor, domain 1"/>
    <property type="match status" value="1"/>
</dbReference>
<comment type="caution">
    <text evidence="3">The sequence shown here is derived from an EMBL/GenBank/DDBJ whole genome shotgun (WGS) entry which is preliminary data.</text>
</comment>
<dbReference type="Proteomes" id="UP000008866">
    <property type="component" value="Unassembled WGS sequence"/>
</dbReference>
<dbReference type="Gene3D" id="3.50.50.60">
    <property type="entry name" value="FAD/NAD(P)-binding domain"/>
    <property type="match status" value="1"/>
</dbReference>
<dbReference type="KEGG" id="abe:ARB_01404"/>
<sequence length="445" mass="49816">MYREGAPPLTAKADTGGQLFRKFRTFKPDEKPWAKYGRVNDWNVDLVPKLLMSNGELTNILVSTEVTKYLDFRQIAGSYVQQGDGPKATVAKVPSDAGEALRSSLMGMFEKRRAKKFLEWVGEFNEQNPSTHQGLNMATCTMKDVYDKFSLETTTRDFVGHSMALYQSDDYISESGKAAETINRIRLYVNSMARYGKSPYIYPLYGLGELPQGFARLSAIHGGTYMLNANVDEVLYENGKVSGIKATMKERGEPGEGFSFTTKTKKIIADPSYFPQKTKVVGHLLKAICILNHPIDKTDDSDSLQLIIPQSQVGRKHANLSVFLFLYQDIYIAMVSSAHNVCPKGYYIAIVSTIAEGEANHHLELKPGLDRLGKIEEMFMGPPIPLYEPLEDGKSDNIYISKSYDSTSHFETTTDDVRDIYERCEGHKLVVEGLKEGETLVGEDQ</sequence>
<dbReference type="GeneID" id="9520175"/>
<dbReference type="InterPro" id="IPR000806">
    <property type="entry name" value="RabGDI"/>
</dbReference>
<dbReference type="SUPFAM" id="SSF51905">
    <property type="entry name" value="FAD/NAD(P)-binding domain"/>
    <property type="match status" value="2"/>
</dbReference>
<evidence type="ECO:0000313" key="4">
    <source>
        <dbReference type="Proteomes" id="UP000008866"/>
    </source>
</evidence>
<dbReference type="GO" id="GO:0005093">
    <property type="term" value="F:Rab GDP-dissociation inhibitor activity"/>
    <property type="evidence" value="ECO:0007669"/>
    <property type="project" value="InterPro"/>
</dbReference>
<evidence type="ECO:0000256" key="2">
    <source>
        <dbReference type="RuleBase" id="RU363124"/>
    </source>
</evidence>
<gene>
    <name evidence="3" type="ORF">ARB_01404</name>
</gene>
<dbReference type="Pfam" id="PF00996">
    <property type="entry name" value="GDI"/>
    <property type="match status" value="1"/>
</dbReference>
<dbReference type="PANTHER" id="PTHR11787:SF8">
    <property type="entry name" value="RAB GDP DISSOCIATION INHIBITOR"/>
    <property type="match status" value="1"/>
</dbReference>
<dbReference type="OMA" id="FETKAKM"/>
<dbReference type="InterPro" id="IPR036188">
    <property type="entry name" value="FAD/NAD-bd_sf"/>
</dbReference>
<dbReference type="RefSeq" id="XP_003012445.1">
    <property type="nucleotide sequence ID" value="XM_003012399.1"/>
</dbReference>
<dbReference type="InterPro" id="IPR018203">
    <property type="entry name" value="GDP_dissociation_inhibitor"/>
</dbReference>
<dbReference type="FunFam" id="1.10.405.10:FF:000001">
    <property type="entry name" value="Rab GDP dissociation inhibitor"/>
    <property type="match status" value="1"/>
</dbReference>
<keyword evidence="4" id="KW-1185">Reference proteome</keyword>